<dbReference type="Proteomes" id="UP000228886">
    <property type="component" value="Unassembled WGS sequence"/>
</dbReference>
<accession>A0A2M7E822</accession>
<dbReference type="InterPro" id="IPR036388">
    <property type="entry name" value="WH-like_DNA-bd_sf"/>
</dbReference>
<dbReference type="EMBL" id="PETL01000246">
    <property type="protein sequence ID" value="PIV63855.1"/>
    <property type="molecule type" value="Genomic_DNA"/>
</dbReference>
<organism evidence="2 3">
    <name type="scientific">bacterium (Candidatus Ratteibacteria) CG01_land_8_20_14_3_00_40_19</name>
    <dbReference type="NCBI Taxonomy" id="2014290"/>
    <lineage>
        <taxon>Bacteria</taxon>
        <taxon>Candidatus Ratteibacteria</taxon>
    </lineage>
</organism>
<evidence type="ECO:0000313" key="3">
    <source>
        <dbReference type="Proteomes" id="UP000228886"/>
    </source>
</evidence>
<name>A0A2M7E822_9BACT</name>
<protein>
    <recommendedName>
        <fullName evidence="1">Restriction system protein Mrr-like N-terminal domain-containing protein</fullName>
    </recommendedName>
</protein>
<gene>
    <name evidence="2" type="ORF">COS11_05190</name>
</gene>
<evidence type="ECO:0000313" key="2">
    <source>
        <dbReference type="EMBL" id="PIV63855.1"/>
    </source>
</evidence>
<feature type="domain" description="Restriction system protein Mrr-like N-terminal" evidence="1">
    <location>
        <begin position="32"/>
        <end position="109"/>
    </location>
</feature>
<dbReference type="Gene3D" id="1.10.10.10">
    <property type="entry name" value="Winged helix-like DNA-binding domain superfamily/Winged helix DNA-binding domain"/>
    <property type="match status" value="1"/>
</dbReference>
<comment type="caution">
    <text evidence="2">The sequence shown here is derived from an EMBL/GenBank/DDBJ whole genome shotgun (WGS) entry which is preliminary data.</text>
</comment>
<dbReference type="AlphaFoldDB" id="A0A2M7E822"/>
<evidence type="ECO:0000259" key="1">
    <source>
        <dbReference type="Pfam" id="PF14338"/>
    </source>
</evidence>
<dbReference type="InterPro" id="IPR025745">
    <property type="entry name" value="Mrr-like_N_dom"/>
</dbReference>
<proteinExistence type="predicted"/>
<reference evidence="3" key="1">
    <citation type="submission" date="2017-09" db="EMBL/GenBank/DDBJ databases">
        <title>Depth-based differentiation of microbial function through sediment-hosted aquifers and enrichment of novel symbionts in the deep terrestrial subsurface.</title>
        <authorList>
            <person name="Probst A.J."/>
            <person name="Ladd B."/>
            <person name="Jarett J.K."/>
            <person name="Geller-Mcgrath D.E."/>
            <person name="Sieber C.M.K."/>
            <person name="Emerson J.B."/>
            <person name="Anantharaman K."/>
            <person name="Thomas B.C."/>
            <person name="Malmstrom R."/>
            <person name="Stieglmeier M."/>
            <person name="Klingl A."/>
            <person name="Woyke T."/>
            <person name="Ryan C.M."/>
            <person name="Banfield J.F."/>
        </authorList>
    </citation>
    <scope>NUCLEOTIDE SEQUENCE [LARGE SCALE GENOMIC DNA]</scope>
</reference>
<sequence>MKRKKRNKAVFIPDGTEEGKGEYGTLGKEYDAPLLKTLIDFGGEGKACEVIEEVGKEMDLKEVDYEELNSGEIVWKNNVRWASDRLKKVGLLDKLRGGIWRITEEGRNYYKDENGKTKMRGKGSKSGIEI</sequence>
<dbReference type="Pfam" id="PF14338">
    <property type="entry name" value="Mrr_N"/>
    <property type="match status" value="1"/>
</dbReference>